<accession>A0A7V8V733</accession>
<keyword evidence="3" id="KW-1185">Reference proteome</keyword>
<evidence type="ECO:0000256" key="1">
    <source>
        <dbReference type="SAM" id="MobiDB-lite"/>
    </source>
</evidence>
<dbReference type="Proteomes" id="UP000551616">
    <property type="component" value="Unassembled WGS sequence"/>
</dbReference>
<gene>
    <name evidence="2" type="ORF">HOV93_32740</name>
</gene>
<proteinExistence type="predicted"/>
<dbReference type="AlphaFoldDB" id="A0A7V8V733"/>
<organism evidence="2 3">
    <name type="scientific">Bremerella alba</name>
    <dbReference type="NCBI Taxonomy" id="980252"/>
    <lineage>
        <taxon>Bacteria</taxon>
        <taxon>Pseudomonadati</taxon>
        <taxon>Planctomycetota</taxon>
        <taxon>Planctomycetia</taxon>
        <taxon>Pirellulales</taxon>
        <taxon>Pirellulaceae</taxon>
        <taxon>Bremerella</taxon>
    </lineage>
</organism>
<feature type="region of interest" description="Disordered" evidence="1">
    <location>
        <begin position="31"/>
        <end position="53"/>
    </location>
</feature>
<sequence length="53" mass="5971">MEQVTDRTIESQRAELAGLVGKLLAQVWLKRKGAQKTNRRKRGQCDQGNSKTS</sequence>
<name>A0A7V8V733_9BACT</name>
<feature type="compositionally biased region" description="Basic residues" evidence="1">
    <location>
        <begin position="31"/>
        <end position="42"/>
    </location>
</feature>
<dbReference type="EMBL" id="JABRWO010000009">
    <property type="protein sequence ID" value="MBA2116085.1"/>
    <property type="molecule type" value="Genomic_DNA"/>
</dbReference>
<protein>
    <submittedName>
        <fullName evidence="2">Uncharacterized protein</fullName>
    </submittedName>
</protein>
<comment type="caution">
    <text evidence="2">The sequence shown here is derived from an EMBL/GenBank/DDBJ whole genome shotgun (WGS) entry which is preliminary data.</text>
</comment>
<evidence type="ECO:0000313" key="2">
    <source>
        <dbReference type="EMBL" id="MBA2116085.1"/>
    </source>
</evidence>
<reference evidence="2 3" key="1">
    <citation type="submission" date="2020-05" db="EMBL/GenBank/DDBJ databases">
        <title>Bremerella alba sp. nov., a novel planctomycete isolated from the surface of the macroalga Fucus spiralis.</title>
        <authorList>
            <person name="Godinho O."/>
            <person name="Botelho R."/>
            <person name="Albuquerque L."/>
            <person name="Wiegand S."/>
            <person name="Da Costa M.S."/>
            <person name="Lobo-Da-Cunha A."/>
            <person name="Jogler C."/>
            <person name="Lage O.M."/>
        </authorList>
    </citation>
    <scope>NUCLEOTIDE SEQUENCE [LARGE SCALE GENOMIC DNA]</scope>
    <source>
        <strain evidence="2 3">FF15</strain>
    </source>
</reference>
<evidence type="ECO:0000313" key="3">
    <source>
        <dbReference type="Proteomes" id="UP000551616"/>
    </source>
</evidence>